<proteinExistence type="predicted"/>
<evidence type="ECO:0000313" key="1">
    <source>
        <dbReference type="EnsemblPlants" id="AVESA.00010b.r2.4DG0778920.1.CDS"/>
    </source>
</evidence>
<accession>A0ACD5XEY4</accession>
<reference evidence="1" key="1">
    <citation type="submission" date="2021-05" db="EMBL/GenBank/DDBJ databases">
        <authorList>
            <person name="Scholz U."/>
            <person name="Mascher M."/>
            <person name="Fiebig A."/>
        </authorList>
    </citation>
    <scope>NUCLEOTIDE SEQUENCE [LARGE SCALE GENOMIC DNA]</scope>
</reference>
<sequence>MLTPQKRRRRTNSGADGGASLARYQSLVASRLAGLQLPLSADGGDEPCSVDRPDLPSAETLEALTSRSFLDDEMRDALVEFKVHKCLSDQTHGRRQDSGEFLSADVAMHSVDTGDDIPDEQFVRDCEKLLSRRTPVDDYAKLDGQQLKELDLSHARFRIKALLLLKGKAIDKLDDAALEHKYPPELIVENSYFLGYCNHNAFGWFFDWDLSQLASLTDYQRLVLTNYCGDEYQDRNLYRSYYNNPETDRDYLLYWKTITEKLKWIEGYIYRGRTSVEWEKMKMKARHQAIRAATDFDHIHRDLAGDGFVEFIWSTFYNVLELKDLDGVFIEIWKLVIRNQVCFREAVKKVYDMKKFPSREQCMKDELDGKFRMEKKFRLCTVGITEQVPDYRARELIAQQIKNKYSRLRTYEQYAEKKLKIAEYLGLIGKTTT</sequence>
<keyword evidence="2" id="KW-1185">Reference proteome</keyword>
<reference evidence="1" key="2">
    <citation type="submission" date="2025-09" db="UniProtKB">
        <authorList>
            <consortium name="EnsemblPlants"/>
        </authorList>
    </citation>
    <scope>IDENTIFICATION</scope>
</reference>
<dbReference type="Proteomes" id="UP001732700">
    <property type="component" value="Chromosome 4D"/>
</dbReference>
<evidence type="ECO:0000313" key="2">
    <source>
        <dbReference type="Proteomes" id="UP001732700"/>
    </source>
</evidence>
<dbReference type="EnsemblPlants" id="AVESA.00010b.r2.4DG0778920.1">
    <property type="protein sequence ID" value="AVESA.00010b.r2.4DG0778920.1.CDS"/>
    <property type="gene ID" value="AVESA.00010b.r2.4DG0778920"/>
</dbReference>
<organism evidence="1 2">
    <name type="scientific">Avena sativa</name>
    <name type="common">Oat</name>
    <dbReference type="NCBI Taxonomy" id="4498"/>
    <lineage>
        <taxon>Eukaryota</taxon>
        <taxon>Viridiplantae</taxon>
        <taxon>Streptophyta</taxon>
        <taxon>Embryophyta</taxon>
        <taxon>Tracheophyta</taxon>
        <taxon>Spermatophyta</taxon>
        <taxon>Magnoliopsida</taxon>
        <taxon>Liliopsida</taxon>
        <taxon>Poales</taxon>
        <taxon>Poaceae</taxon>
        <taxon>BOP clade</taxon>
        <taxon>Pooideae</taxon>
        <taxon>Poodae</taxon>
        <taxon>Poeae</taxon>
        <taxon>Poeae Chloroplast Group 1 (Aveneae type)</taxon>
        <taxon>Aveninae</taxon>
        <taxon>Avena</taxon>
    </lineage>
</organism>
<protein>
    <submittedName>
        <fullName evidence="1">Uncharacterized protein</fullName>
    </submittedName>
</protein>
<name>A0ACD5XEY4_AVESA</name>